<feature type="region of interest" description="Disordered" evidence="1">
    <location>
        <begin position="1"/>
        <end position="38"/>
    </location>
</feature>
<feature type="region of interest" description="Disordered" evidence="1">
    <location>
        <begin position="181"/>
        <end position="229"/>
    </location>
</feature>
<name>A0A420XYF2_9PEZI</name>
<gene>
    <name evidence="2" type="ORF">DL546_000556</name>
</gene>
<reference evidence="2 3" key="1">
    <citation type="submission" date="2018-08" db="EMBL/GenBank/DDBJ databases">
        <title>Draft genome of the lignicolous fungus Coniochaeta pulveracea.</title>
        <authorList>
            <person name="Borstlap C.J."/>
            <person name="De Witt R.N."/>
            <person name="Botha A."/>
            <person name="Volschenk H."/>
        </authorList>
    </citation>
    <scope>NUCLEOTIDE SEQUENCE [LARGE SCALE GENOMIC DNA]</scope>
    <source>
        <strain evidence="2 3">CAB683</strain>
    </source>
</reference>
<proteinExistence type="predicted"/>
<dbReference type="Proteomes" id="UP000275385">
    <property type="component" value="Unassembled WGS sequence"/>
</dbReference>
<dbReference type="OrthoDB" id="5345504at2759"/>
<sequence length="229" mass="25593">MMLLRTPTPTQSFDQASGFRSQRKRKAETPPENNERLSKRLSLLNLEQNGAKIYVPVENPVREETSSTSYSSPPRNVPHQARAAPSVDELMQVDDTKHKVYIYNLDDELASESDSDDKDKVIFLPDIEKHLRSSRIPSQILANPQDLADMQLVLYSVPSSISVPEERDSVRKAILEARARLREKQENESESAQSTVPTLPAADVGVAPDVPPSSFPQQQDSDPDAMEID</sequence>
<dbReference type="AlphaFoldDB" id="A0A420XYF2"/>
<protein>
    <submittedName>
        <fullName evidence="2">Uncharacterized protein</fullName>
    </submittedName>
</protein>
<feature type="compositionally biased region" description="Basic and acidic residues" evidence="1">
    <location>
        <begin position="27"/>
        <end position="38"/>
    </location>
</feature>
<evidence type="ECO:0000256" key="1">
    <source>
        <dbReference type="SAM" id="MobiDB-lite"/>
    </source>
</evidence>
<organism evidence="2 3">
    <name type="scientific">Coniochaeta pulveracea</name>
    <dbReference type="NCBI Taxonomy" id="177199"/>
    <lineage>
        <taxon>Eukaryota</taxon>
        <taxon>Fungi</taxon>
        <taxon>Dikarya</taxon>
        <taxon>Ascomycota</taxon>
        <taxon>Pezizomycotina</taxon>
        <taxon>Sordariomycetes</taxon>
        <taxon>Sordariomycetidae</taxon>
        <taxon>Coniochaetales</taxon>
        <taxon>Coniochaetaceae</taxon>
        <taxon>Coniochaeta</taxon>
    </lineage>
</organism>
<dbReference type="InterPro" id="IPR046591">
    <property type="entry name" value="DUF6649"/>
</dbReference>
<evidence type="ECO:0000313" key="2">
    <source>
        <dbReference type="EMBL" id="RKU40685.1"/>
    </source>
</evidence>
<dbReference type="Pfam" id="PF20354">
    <property type="entry name" value="DUF6649"/>
    <property type="match status" value="1"/>
</dbReference>
<dbReference type="EMBL" id="QVQW01000094">
    <property type="protein sequence ID" value="RKU40685.1"/>
    <property type="molecule type" value="Genomic_DNA"/>
</dbReference>
<dbReference type="STRING" id="177199.A0A420XYF2"/>
<accession>A0A420XYF2</accession>
<feature type="compositionally biased region" description="Polar residues" evidence="1">
    <location>
        <begin position="7"/>
        <end position="20"/>
    </location>
</feature>
<evidence type="ECO:0000313" key="3">
    <source>
        <dbReference type="Proteomes" id="UP000275385"/>
    </source>
</evidence>
<keyword evidence="3" id="KW-1185">Reference proteome</keyword>
<feature type="region of interest" description="Disordered" evidence="1">
    <location>
        <begin position="58"/>
        <end position="79"/>
    </location>
</feature>
<comment type="caution">
    <text evidence="2">The sequence shown here is derived from an EMBL/GenBank/DDBJ whole genome shotgun (WGS) entry which is preliminary data.</text>
</comment>